<dbReference type="Pfam" id="PF09747">
    <property type="entry name" value="CCD97-like_C"/>
    <property type="match status" value="1"/>
</dbReference>
<feature type="domain" description="CCD97-like C-terminal" evidence="1">
    <location>
        <begin position="119"/>
        <end position="165"/>
    </location>
</feature>
<dbReference type="InterPro" id="IPR018613">
    <property type="entry name" value="Ccdc97-like"/>
</dbReference>
<dbReference type="PANTHER" id="PTHR31840">
    <property type="entry name" value="COILED-COIL DOMAIN-CONTAINING PROTEIN 97"/>
    <property type="match status" value="1"/>
</dbReference>
<name>A0A2S2PTP1_SCHGA</name>
<dbReference type="EMBL" id="GGMR01020190">
    <property type="protein sequence ID" value="MBY32809.1"/>
    <property type="molecule type" value="Transcribed_RNA"/>
</dbReference>
<organism evidence="2">
    <name type="scientific">Schizaphis graminum</name>
    <name type="common">Green bug aphid</name>
    <dbReference type="NCBI Taxonomy" id="13262"/>
    <lineage>
        <taxon>Eukaryota</taxon>
        <taxon>Metazoa</taxon>
        <taxon>Ecdysozoa</taxon>
        <taxon>Arthropoda</taxon>
        <taxon>Hexapoda</taxon>
        <taxon>Insecta</taxon>
        <taxon>Pterygota</taxon>
        <taxon>Neoptera</taxon>
        <taxon>Paraneoptera</taxon>
        <taxon>Hemiptera</taxon>
        <taxon>Sternorrhyncha</taxon>
        <taxon>Aphidomorpha</taxon>
        <taxon>Aphidoidea</taxon>
        <taxon>Aphididae</taxon>
        <taxon>Aphidini</taxon>
        <taxon>Schizaphis</taxon>
    </lineage>
</organism>
<evidence type="ECO:0000259" key="1">
    <source>
        <dbReference type="Pfam" id="PF09747"/>
    </source>
</evidence>
<sequence length="172" mass="20721">MMDTVMVEEEDLQLEVQTNNKITKTLQDQIIDHIVSNALNNDFISQQKDQSEFSLEERRKIAEKILNDSHSKFLYVFGDYLSEDHLEYFKSRNNDNYEIHFHLHRLSRLINSKKVISKNRRYQAMLELLKGDYFSDNEMRNREPLLWEQLVGQYLSEEEKFNYDNQYLAQNS</sequence>
<gene>
    <name evidence="2" type="primary">CCDC97_0</name>
    <name evidence="2" type="ORF">g.98914</name>
</gene>
<dbReference type="AlphaFoldDB" id="A0A2S2PTP1"/>
<dbReference type="InterPro" id="IPR040233">
    <property type="entry name" value="CCD97-like_C"/>
</dbReference>
<protein>
    <submittedName>
        <fullName evidence="2">Coiled-coil domain-containing protein</fullName>
    </submittedName>
</protein>
<accession>A0A2S2PTP1</accession>
<evidence type="ECO:0000313" key="2">
    <source>
        <dbReference type="EMBL" id="MBY32809.1"/>
    </source>
</evidence>
<reference evidence="2" key="1">
    <citation type="submission" date="2018-04" db="EMBL/GenBank/DDBJ databases">
        <title>Transcriptome of Schizaphis graminum biotype I.</title>
        <authorList>
            <person name="Scully E.D."/>
            <person name="Geib S.M."/>
            <person name="Palmer N.A."/>
            <person name="Koch K."/>
            <person name="Bradshaw J."/>
            <person name="Heng-Moss T."/>
            <person name="Sarath G."/>
        </authorList>
    </citation>
    <scope>NUCLEOTIDE SEQUENCE</scope>
</reference>
<dbReference type="PANTHER" id="PTHR31840:SF1">
    <property type="entry name" value="COILED-COIL DOMAIN-CONTAINING PROTEIN 97"/>
    <property type="match status" value="1"/>
</dbReference>
<proteinExistence type="predicted"/>